<dbReference type="InterPro" id="IPR027417">
    <property type="entry name" value="P-loop_NTPase"/>
</dbReference>
<feature type="domain" description="IRG-type G" evidence="3">
    <location>
        <begin position="190"/>
        <end position="393"/>
    </location>
</feature>
<dbReference type="GO" id="GO:0016020">
    <property type="term" value="C:membrane"/>
    <property type="evidence" value="ECO:0007669"/>
    <property type="project" value="InterPro"/>
</dbReference>
<organism evidence="4 5">
    <name type="scientific">Laetiporus sulphureus 93-53</name>
    <dbReference type="NCBI Taxonomy" id="1314785"/>
    <lineage>
        <taxon>Eukaryota</taxon>
        <taxon>Fungi</taxon>
        <taxon>Dikarya</taxon>
        <taxon>Basidiomycota</taxon>
        <taxon>Agaricomycotina</taxon>
        <taxon>Agaricomycetes</taxon>
        <taxon>Polyporales</taxon>
        <taxon>Laetiporus</taxon>
    </lineage>
</organism>
<dbReference type="Proteomes" id="UP000076871">
    <property type="component" value="Unassembled WGS sequence"/>
</dbReference>
<dbReference type="EMBL" id="KV427607">
    <property type="protein sequence ID" value="KZT11133.1"/>
    <property type="molecule type" value="Genomic_DNA"/>
</dbReference>
<dbReference type="Pfam" id="PF05049">
    <property type="entry name" value="IIGP"/>
    <property type="match status" value="1"/>
</dbReference>
<evidence type="ECO:0000259" key="3">
    <source>
        <dbReference type="PROSITE" id="PS51716"/>
    </source>
</evidence>
<evidence type="ECO:0000256" key="1">
    <source>
        <dbReference type="ARBA" id="ARBA00005429"/>
    </source>
</evidence>
<dbReference type="Gene3D" id="3.40.50.300">
    <property type="entry name" value="P-loop containing nucleotide triphosphate hydrolases"/>
    <property type="match status" value="1"/>
</dbReference>
<accession>A0A165H1Z2</accession>
<dbReference type="STRING" id="1314785.A0A165H1Z2"/>
<sequence length="401" mass="46090">MGNRSSRRRAAHNRTMAQMQDLVRAQQQQAEAAQAEQQRLEAERQRAAEQQRIAEEQRIRAEEEARRREMERVAADEARRHAEESARRAEELMRQANEDKHQAEELRSRAEEERQRAEAERVRADEEAKRARAEQEAAQRAREASEKAAEEARVALEKAEQDLREGIRPIVLPNEEEFEQKKKELQYQEGIFHFAIAGVSGSGKSSLLNAFRGLRNKDKGAAATGITETTSAPTRYPDPDPNNPYVWYDIPGAGTLNIPDWVYFNTQGLYIFDCIIVLFDNRFTETDVAILRNCARFRIPAYIVRSKSRQHIRNLADDLVQGEDESDAELMARAREQYISQTRQSVARNLDAAQLPNQRVYIVDKEAMVSVVKGKHAKDALDEPELIQDLNIEMEKRRPVE</sequence>
<evidence type="ECO:0000256" key="2">
    <source>
        <dbReference type="SAM" id="MobiDB-lite"/>
    </source>
</evidence>
<dbReference type="InterPro" id="IPR030385">
    <property type="entry name" value="G_IRG_dom"/>
</dbReference>
<keyword evidence="5" id="KW-1185">Reference proteome</keyword>
<keyword evidence="4" id="KW-0378">Hydrolase</keyword>
<gene>
    <name evidence="4" type="ORF">LAESUDRAFT_720319</name>
</gene>
<dbReference type="InParanoid" id="A0A165H1Z2"/>
<dbReference type="InterPro" id="IPR007743">
    <property type="entry name" value="Immunity-related_GTPase-like"/>
</dbReference>
<dbReference type="PANTHER" id="PTHR14143:SF1">
    <property type="entry name" value="IRG-TYPE G DOMAIN-CONTAINING PROTEIN"/>
    <property type="match status" value="1"/>
</dbReference>
<feature type="compositionally biased region" description="Basic and acidic residues" evidence="2">
    <location>
        <begin position="38"/>
        <end position="146"/>
    </location>
</feature>
<evidence type="ECO:0000313" key="5">
    <source>
        <dbReference type="Proteomes" id="UP000076871"/>
    </source>
</evidence>
<dbReference type="GO" id="GO:0005525">
    <property type="term" value="F:GTP binding"/>
    <property type="evidence" value="ECO:0007669"/>
    <property type="project" value="InterPro"/>
</dbReference>
<reference evidence="4 5" key="1">
    <citation type="journal article" date="2016" name="Mol. Biol. Evol.">
        <title>Comparative Genomics of Early-Diverging Mushroom-Forming Fungi Provides Insights into the Origins of Lignocellulose Decay Capabilities.</title>
        <authorList>
            <person name="Nagy L.G."/>
            <person name="Riley R."/>
            <person name="Tritt A."/>
            <person name="Adam C."/>
            <person name="Daum C."/>
            <person name="Floudas D."/>
            <person name="Sun H."/>
            <person name="Yadav J.S."/>
            <person name="Pangilinan J."/>
            <person name="Larsson K.H."/>
            <person name="Matsuura K."/>
            <person name="Barry K."/>
            <person name="Labutti K."/>
            <person name="Kuo R."/>
            <person name="Ohm R.A."/>
            <person name="Bhattacharya S.S."/>
            <person name="Shirouzu T."/>
            <person name="Yoshinaga Y."/>
            <person name="Martin F.M."/>
            <person name="Grigoriev I.V."/>
            <person name="Hibbett D.S."/>
        </authorList>
    </citation>
    <scope>NUCLEOTIDE SEQUENCE [LARGE SCALE GENOMIC DNA]</scope>
    <source>
        <strain evidence="4 5">93-53</strain>
    </source>
</reference>
<feature type="region of interest" description="Disordered" evidence="2">
    <location>
        <begin position="1"/>
        <end position="146"/>
    </location>
</feature>
<protein>
    <submittedName>
        <fullName evidence="4">p-loop containing nucleoside triphosphate hydrolase protein</fullName>
    </submittedName>
</protein>
<dbReference type="SUPFAM" id="SSF52540">
    <property type="entry name" value="P-loop containing nucleoside triphosphate hydrolases"/>
    <property type="match status" value="1"/>
</dbReference>
<comment type="similarity">
    <text evidence="1">Belongs to the TRAFAC class dynamin-like GTPase superfamily. IRG family.</text>
</comment>
<evidence type="ECO:0000313" key="4">
    <source>
        <dbReference type="EMBL" id="KZT11133.1"/>
    </source>
</evidence>
<dbReference type="AlphaFoldDB" id="A0A165H1Z2"/>
<dbReference type="PANTHER" id="PTHR14143">
    <property type="entry name" value="INTERFERON-INDUCIBLE GTPASE FAMILY MEMBER"/>
    <property type="match status" value="1"/>
</dbReference>
<name>A0A165H1Z2_9APHY</name>
<dbReference type="GO" id="GO:0016787">
    <property type="term" value="F:hydrolase activity"/>
    <property type="evidence" value="ECO:0007669"/>
    <property type="project" value="UniProtKB-KW"/>
</dbReference>
<dbReference type="PROSITE" id="PS51716">
    <property type="entry name" value="G_IRG"/>
    <property type="match status" value="1"/>
</dbReference>
<proteinExistence type="inferred from homology"/>
<feature type="compositionally biased region" description="Basic residues" evidence="2">
    <location>
        <begin position="1"/>
        <end position="12"/>
    </location>
</feature>
<dbReference type="GeneID" id="63824821"/>
<dbReference type="RefSeq" id="XP_040768873.1">
    <property type="nucleotide sequence ID" value="XM_040907792.1"/>
</dbReference>
<feature type="compositionally biased region" description="Low complexity" evidence="2">
    <location>
        <begin position="24"/>
        <end position="37"/>
    </location>
</feature>
<dbReference type="OrthoDB" id="422720at2759"/>